<evidence type="ECO:0000256" key="2">
    <source>
        <dbReference type="SAM" id="SignalP"/>
    </source>
</evidence>
<accession>A0ABQ7P204</accession>
<protein>
    <submittedName>
        <fullName evidence="3">Uncharacterized protein</fullName>
    </submittedName>
</protein>
<evidence type="ECO:0000313" key="4">
    <source>
        <dbReference type="Proteomes" id="UP000742024"/>
    </source>
</evidence>
<feature type="signal peptide" evidence="2">
    <location>
        <begin position="1"/>
        <end position="17"/>
    </location>
</feature>
<sequence>MKICILVATLLSLGASALPEAEESINVGGHTYKGGDLPKGELKRSDATASRGLAEGLGSPATLVDANVQEATIVIHAMAGTISASRDLVMAYASGERDMYGSIENFHGSGHILAAITRLESSEC</sequence>
<name>A0ABQ7P204_9HYPO</name>
<evidence type="ECO:0000256" key="1">
    <source>
        <dbReference type="SAM" id="MobiDB-lite"/>
    </source>
</evidence>
<proteinExistence type="predicted"/>
<dbReference type="EMBL" id="SRPR01000547">
    <property type="protein sequence ID" value="KAG5952133.1"/>
    <property type="molecule type" value="Genomic_DNA"/>
</dbReference>
<feature type="chain" id="PRO_5045670408" evidence="2">
    <location>
        <begin position="18"/>
        <end position="124"/>
    </location>
</feature>
<feature type="region of interest" description="Disordered" evidence="1">
    <location>
        <begin position="29"/>
        <end position="48"/>
    </location>
</feature>
<evidence type="ECO:0000313" key="3">
    <source>
        <dbReference type="EMBL" id="KAG5952133.1"/>
    </source>
</evidence>
<organism evidence="3 4">
    <name type="scientific">Claviceps arundinis</name>
    <dbReference type="NCBI Taxonomy" id="1623583"/>
    <lineage>
        <taxon>Eukaryota</taxon>
        <taxon>Fungi</taxon>
        <taxon>Dikarya</taxon>
        <taxon>Ascomycota</taxon>
        <taxon>Pezizomycotina</taxon>
        <taxon>Sordariomycetes</taxon>
        <taxon>Hypocreomycetidae</taxon>
        <taxon>Hypocreales</taxon>
        <taxon>Clavicipitaceae</taxon>
        <taxon>Claviceps</taxon>
    </lineage>
</organism>
<comment type="caution">
    <text evidence="3">The sequence shown here is derived from an EMBL/GenBank/DDBJ whole genome shotgun (WGS) entry which is preliminary data.</text>
</comment>
<keyword evidence="2" id="KW-0732">Signal</keyword>
<keyword evidence="4" id="KW-1185">Reference proteome</keyword>
<reference evidence="3 4" key="1">
    <citation type="journal article" date="2020" name="bioRxiv">
        <title>Whole genome comparisons of ergot fungi reveals the divergence and evolution of species within the genus Claviceps are the result of varying mechanisms driving genome evolution and host range expansion.</title>
        <authorList>
            <person name="Wyka S.A."/>
            <person name="Mondo S.J."/>
            <person name="Liu M."/>
            <person name="Dettman J."/>
            <person name="Nalam V."/>
            <person name="Broders K.D."/>
        </authorList>
    </citation>
    <scope>NUCLEOTIDE SEQUENCE [LARGE SCALE GENOMIC DNA]</scope>
    <source>
        <strain evidence="3 4">LM583</strain>
    </source>
</reference>
<feature type="compositionally biased region" description="Basic and acidic residues" evidence="1">
    <location>
        <begin position="36"/>
        <end position="46"/>
    </location>
</feature>
<dbReference type="Proteomes" id="UP000742024">
    <property type="component" value="Unassembled WGS sequence"/>
</dbReference>
<gene>
    <name evidence="3" type="ORF">E4U57_006361</name>
</gene>